<dbReference type="Gene3D" id="3.40.50.10170">
    <property type="match status" value="1"/>
</dbReference>
<organism evidence="2 3">
    <name type="scientific">Litchfieldia salsa</name>
    <dbReference type="NCBI Taxonomy" id="930152"/>
    <lineage>
        <taxon>Bacteria</taxon>
        <taxon>Bacillati</taxon>
        <taxon>Bacillota</taxon>
        <taxon>Bacilli</taxon>
        <taxon>Bacillales</taxon>
        <taxon>Bacillaceae</taxon>
        <taxon>Litchfieldia</taxon>
    </lineage>
</organism>
<dbReference type="Pfam" id="PF02645">
    <property type="entry name" value="DegV"/>
    <property type="match status" value="1"/>
</dbReference>
<keyword evidence="1" id="KW-0446">Lipid-binding</keyword>
<dbReference type="PROSITE" id="PS51482">
    <property type="entry name" value="DEGV"/>
    <property type="match status" value="1"/>
</dbReference>
<dbReference type="InterPro" id="IPR003797">
    <property type="entry name" value="DegV"/>
</dbReference>
<name>A0A1H0UMW6_9BACI</name>
<dbReference type="STRING" id="930152.SAMN05216565_10541"/>
<dbReference type="AlphaFoldDB" id="A0A1H0UMW6"/>
<evidence type="ECO:0000313" key="3">
    <source>
        <dbReference type="Proteomes" id="UP000199159"/>
    </source>
</evidence>
<dbReference type="GO" id="GO:0008289">
    <property type="term" value="F:lipid binding"/>
    <property type="evidence" value="ECO:0007669"/>
    <property type="project" value="UniProtKB-KW"/>
</dbReference>
<dbReference type="PANTHER" id="PTHR33434">
    <property type="entry name" value="DEGV DOMAIN-CONTAINING PROTEIN DR_1986-RELATED"/>
    <property type="match status" value="1"/>
</dbReference>
<gene>
    <name evidence="2" type="ORF">SAMN05216565_10541</name>
</gene>
<dbReference type="NCBIfam" id="TIGR00762">
    <property type="entry name" value="DegV"/>
    <property type="match status" value="1"/>
</dbReference>
<dbReference type="SUPFAM" id="SSF82549">
    <property type="entry name" value="DAK1/DegV-like"/>
    <property type="match status" value="1"/>
</dbReference>
<evidence type="ECO:0000256" key="1">
    <source>
        <dbReference type="ARBA" id="ARBA00023121"/>
    </source>
</evidence>
<evidence type="ECO:0000313" key="2">
    <source>
        <dbReference type="EMBL" id="SDP67529.1"/>
    </source>
</evidence>
<protein>
    <submittedName>
        <fullName evidence="2">EDD domain protein, DegV family</fullName>
    </submittedName>
</protein>
<dbReference type="Proteomes" id="UP000199159">
    <property type="component" value="Unassembled WGS sequence"/>
</dbReference>
<sequence length="284" mass="32000">MTKKIAWVTDSTATFTKDEQQWLTDNHVYVIPLTVIFGEEQFREGIEITTEEFYKKMSESNVSPSTSQPTLGDFIELYTHLKEHYDEAVAIHVSGELSGTYSTSVQAADMVGFPIHSFDSWIGSFPLKMIVKTGIELYKRGIDIPDILIHLTNLRDKCKLMLLPASLEQLRKSGRVSNFGSFIGNLLQIKPILSFKEGKVHMIEKVRSYSKAENTIIDKFHQSFETGILEEVAVLYAGEKSVADKVVQRMKDKYQELKIEIVPLIPVAGVHTGIGTVGLAWIEK</sequence>
<dbReference type="Gene3D" id="3.30.1180.10">
    <property type="match status" value="1"/>
</dbReference>
<dbReference type="OrthoDB" id="1638652at2"/>
<dbReference type="InterPro" id="IPR050270">
    <property type="entry name" value="DegV_domain_contain"/>
</dbReference>
<dbReference type="PANTHER" id="PTHR33434:SF2">
    <property type="entry name" value="FATTY ACID-BINDING PROTEIN TM_1468"/>
    <property type="match status" value="1"/>
</dbReference>
<reference evidence="3" key="1">
    <citation type="submission" date="2016-10" db="EMBL/GenBank/DDBJ databases">
        <authorList>
            <person name="Varghese N."/>
            <person name="Submissions S."/>
        </authorList>
    </citation>
    <scope>NUCLEOTIDE SEQUENCE [LARGE SCALE GENOMIC DNA]</scope>
    <source>
        <strain evidence="3">IBRC-M10078</strain>
    </source>
</reference>
<accession>A0A1H0UMW6</accession>
<keyword evidence="3" id="KW-1185">Reference proteome</keyword>
<proteinExistence type="predicted"/>
<dbReference type="RefSeq" id="WP_090854126.1">
    <property type="nucleotide sequence ID" value="NZ_FNJU01000005.1"/>
</dbReference>
<dbReference type="EMBL" id="FNJU01000005">
    <property type="protein sequence ID" value="SDP67529.1"/>
    <property type="molecule type" value="Genomic_DNA"/>
</dbReference>
<dbReference type="InterPro" id="IPR043168">
    <property type="entry name" value="DegV_C"/>
</dbReference>